<reference evidence="9 10" key="1">
    <citation type="journal article" date="2019" name="BMC Genomics">
        <title>Chromosome level assembly and comparative genome analysis confirm lager-brewing yeasts originated from a single hybridization.</title>
        <authorList>
            <person name="Salazar A.N."/>
            <person name="Gorter de Vries A.R."/>
            <person name="van den Broek M."/>
            <person name="Brouwers N."/>
            <person name="de la Torre Cortes P."/>
            <person name="Kuijpers N.G.A."/>
            <person name="Daran J.G."/>
            <person name="Abeel T."/>
        </authorList>
    </citation>
    <scope>NUCLEOTIDE SEQUENCE [LARGE SCALE GENOMIC DNA]</scope>
    <source>
        <strain evidence="9 10">CBS 1483</strain>
    </source>
</reference>
<dbReference type="GO" id="GO:0005634">
    <property type="term" value="C:nucleus"/>
    <property type="evidence" value="ECO:0007669"/>
    <property type="project" value="UniProtKB-SubCell"/>
</dbReference>
<dbReference type="GO" id="GO:0033588">
    <property type="term" value="C:elongator holoenzyme complex"/>
    <property type="evidence" value="ECO:0007669"/>
    <property type="project" value="InterPro"/>
</dbReference>
<keyword evidence="7" id="KW-0819">tRNA processing</keyword>
<comment type="pathway">
    <text evidence="3">tRNA modification; 5-methoxycarbonylmethyl-2-thiouridine-tRNA biosynthesis.</text>
</comment>
<evidence type="ECO:0000256" key="4">
    <source>
        <dbReference type="ARBA" id="ARBA00009567"/>
    </source>
</evidence>
<evidence type="ECO:0000256" key="7">
    <source>
        <dbReference type="ARBA" id="ARBA00022694"/>
    </source>
</evidence>
<dbReference type="GO" id="GO:0000049">
    <property type="term" value="F:tRNA binding"/>
    <property type="evidence" value="ECO:0007669"/>
    <property type="project" value="TreeGrafter"/>
</dbReference>
<accession>A0A6C1DSN3</accession>
<protein>
    <recommendedName>
        <fullName evidence="5">Elongator complex protein 5</fullName>
    </recommendedName>
</protein>
<dbReference type="EMBL" id="CP048989">
    <property type="protein sequence ID" value="QID80032.1"/>
    <property type="molecule type" value="Genomic_DNA"/>
</dbReference>
<keyword evidence="6" id="KW-0963">Cytoplasm</keyword>
<gene>
    <name evidence="9" type="primary">IKI1_1</name>
    <name evidence="9" type="ORF">GRS66_002337</name>
</gene>
<dbReference type="UniPathway" id="UPA00988"/>
<sequence>MASSSHNPVILLKRILSLTESSPFILCLDSIAQTSYKLIQEFVHQSKSKGNEYPIVYISFETVNKPSYCTQFIDATQMDFVHLVKQIISYLPAATATQAKKHMVIIDSLNYISTEHITRFLSEIASPHCTMVATYHKDIKDENRTVIPDWNNNYPDKLTLLQFMATTIVDIDVVLTGTLDTEEVSELLNEFRIPRGLNNDIFQLRLVNKRKSGRSLEYDFIVNSNTHEYELLSTTKQEEESSSNGLETPEMLQGLTTFNLGTSNKQKLAKDQVALPFLEAQSFGQGGAIVYEYEKDDDYDEEDPYEDPF</sequence>
<name>A0A6C1DSN3_SACPS</name>
<dbReference type="CDD" id="cd19479">
    <property type="entry name" value="Elp456"/>
    <property type="match status" value="1"/>
</dbReference>
<dbReference type="PANTHER" id="PTHR15641:SF1">
    <property type="entry name" value="ELONGATOR COMPLEX PROTEIN 5"/>
    <property type="match status" value="1"/>
</dbReference>
<comment type="subcellular location">
    <subcellularLocation>
        <location evidence="2">Cytoplasm</location>
    </subcellularLocation>
    <subcellularLocation>
        <location evidence="1">Nucleus</location>
    </subcellularLocation>
</comment>
<dbReference type="GO" id="GO:0005829">
    <property type="term" value="C:cytosol"/>
    <property type="evidence" value="ECO:0007669"/>
    <property type="project" value="TreeGrafter"/>
</dbReference>
<keyword evidence="8" id="KW-0539">Nucleus</keyword>
<dbReference type="InterPro" id="IPR027417">
    <property type="entry name" value="P-loop_NTPase"/>
</dbReference>
<comment type="similarity">
    <text evidence="4">Belongs to the ELP5 family.</text>
</comment>
<evidence type="ECO:0000256" key="5">
    <source>
        <dbReference type="ARBA" id="ARBA00020264"/>
    </source>
</evidence>
<dbReference type="Gene3D" id="3.40.50.300">
    <property type="entry name" value="P-loop containing nucleotide triphosphate hydrolases"/>
    <property type="match status" value="1"/>
</dbReference>
<evidence type="ECO:0000313" key="9">
    <source>
        <dbReference type="EMBL" id="QID80032.1"/>
    </source>
</evidence>
<dbReference type="FunFam" id="3.40.50.300:FF:002620">
    <property type="entry name" value="Elongator complex protein 5"/>
    <property type="match status" value="1"/>
</dbReference>
<dbReference type="Pfam" id="PF10483">
    <property type="entry name" value="Elong_Iki1"/>
    <property type="match status" value="1"/>
</dbReference>
<evidence type="ECO:0000256" key="6">
    <source>
        <dbReference type="ARBA" id="ARBA00022490"/>
    </source>
</evidence>
<keyword evidence="10" id="KW-1185">Reference proteome</keyword>
<dbReference type="OrthoDB" id="166907at2759"/>
<evidence type="ECO:0000313" key="10">
    <source>
        <dbReference type="Proteomes" id="UP000501346"/>
    </source>
</evidence>
<proteinExistence type="inferred from homology"/>
<dbReference type="InterPro" id="IPR019519">
    <property type="entry name" value="Elp5"/>
</dbReference>
<evidence type="ECO:0000256" key="1">
    <source>
        <dbReference type="ARBA" id="ARBA00004123"/>
    </source>
</evidence>
<organism evidence="9 10">
    <name type="scientific">Saccharomyces pastorianus</name>
    <name type="common">Lager yeast</name>
    <name type="synonym">Saccharomyces cerevisiae x Saccharomyces eubayanus</name>
    <dbReference type="NCBI Taxonomy" id="27292"/>
    <lineage>
        <taxon>Eukaryota</taxon>
        <taxon>Fungi</taxon>
        <taxon>Dikarya</taxon>
        <taxon>Ascomycota</taxon>
        <taxon>Saccharomycotina</taxon>
        <taxon>Saccharomycetes</taxon>
        <taxon>Saccharomycetales</taxon>
        <taxon>Saccharomycetaceae</taxon>
        <taxon>Saccharomyces</taxon>
    </lineage>
</organism>
<dbReference type="GO" id="GO:0002098">
    <property type="term" value="P:tRNA wobble uridine modification"/>
    <property type="evidence" value="ECO:0007669"/>
    <property type="project" value="InterPro"/>
</dbReference>
<dbReference type="PANTHER" id="PTHR15641">
    <property type="entry name" value="ELONGATOR COMPLEX PROTEIN 5"/>
    <property type="match status" value="1"/>
</dbReference>
<evidence type="ECO:0000256" key="3">
    <source>
        <dbReference type="ARBA" id="ARBA00005043"/>
    </source>
</evidence>
<dbReference type="AlphaFoldDB" id="A0A6C1DSN3"/>
<evidence type="ECO:0000256" key="8">
    <source>
        <dbReference type="ARBA" id="ARBA00023242"/>
    </source>
</evidence>
<evidence type="ECO:0000256" key="2">
    <source>
        <dbReference type="ARBA" id="ARBA00004496"/>
    </source>
</evidence>
<dbReference type="Proteomes" id="UP000501346">
    <property type="component" value="Chromosome ScVIII"/>
</dbReference>